<evidence type="ECO:0000313" key="1">
    <source>
        <dbReference type="EMBL" id="KAK7952697.1"/>
    </source>
</evidence>
<comment type="caution">
    <text evidence="1">The sequence shown here is derived from an EMBL/GenBank/DDBJ whole genome shotgun (WGS) entry which is preliminary data.</text>
</comment>
<accession>A0ABR1QFP9</accession>
<evidence type="ECO:0000313" key="2">
    <source>
        <dbReference type="Proteomes" id="UP001391051"/>
    </source>
</evidence>
<dbReference type="GeneID" id="92077709"/>
<gene>
    <name evidence="1" type="ORF">PG986_008425</name>
</gene>
<dbReference type="EMBL" id="JAQQWE010000005">
    <property type="protein sequence ID" value="KAK7952697.1"/>
    <property type="molecule type" value="Genomic_DNA"/>
</dbReference>
<name>A0ABR1QFP9_9PEZI</name>
<reference evidence="1 2" key="1">
    <citation type="submission" date="2023-01" db="EMBL/GenBank/DDBJ databases">
        <title>Analysis of 21 Apiospora genomes using comparative genomics revels a genus with tremendous synthesis potential of carbohydrate active enzymes and secondary metabolites.</title>
        <authorList>
            <person name="Sorensen T."/>
        </authorList>
    </citation>
    <scope>NUCLEOTIDE SEQUENCE [LARGE SCALE GENOMIC DNA]</scope>
    <source>
        <strain evidence="1 2">CBS 24483</strain>
    </source>
</reference>
<dbReference type="Proteomes" id="UP001391051">
    <property type="component" value="Unassembled WGS sequence"/>
</dbReference>
<keyword evidence="2" id="KW-1185">Reference proteome</keyword>
<protein>
    <submittedName>
        <fullName evidence="1">Uncharacterized protein</fullName>
    </submittedName>
</protein>
<dbReference type="RefSeq" id="XP_066700759.1">
    <property type="nucleotide sequence ID" value="XM_066844647.1"/>
</dbReference>
<proteinExistence type="predicted"/>
<organism evidence="1 2">
    <name type="scientific">Apiospora aurea</name>
    <dbReference type="NCBI Taxonomy" id="335848"/>
    <lineage>
        <taxon>Eukaryota</taxon>
        <taxon>Fungi</taxon>
        <taxon>Dikarya</taxon>
        <taxon>Ascomycota</taxon>
        <taxon>Pezizomycotina</taxon>
        <taxon>Sordariomycetes</taxon>
        <taxon>Xylariomycetidae</taxon>
        <taxon>Amphisphaeriales</taxon>
        <taxon>Apiosporaceae</taxon>
        <taxon>Apiospora</taxon>
    </lineage>
</organism>
<sequence>MPMSETTCRVVGELKSGTQWLLIYTPPRDEGRQADRTDKYVGALGVHLAEVLCRQTGAGGLEGWMLEARNGVSSREVQIDFSVLLSWVDSPRQASWLGLARHSRAWDVVLGRNEQILVSSGCVSDSNDWLPSIFHHGLHSTTFSKPKCHRPHSFGRVRSRVDLSVDEHPGHNSPVSEPKGVQATMLIDQYLEQNIRSIPTPAPDPQAPESWDVSPISTSQGLTWMLTVSNLRNILRAGILKEILEVRTGSNAAQDEPEQIPKGMIGDFLAMGVKTSTRAKATARHEIEEPEIQPPEFLGDPGKLPKCCF</sequence>